<dbReference type="Proteomes" id="UP001500325">
    <property type="component" value="Unassembled WGS sequence"/>
</dbReference>
<evidence type="ECO:0000313" key="6">
    <source>
        <dbReference type="EMBL" id="GAA4674202.1"/>
    </source>
</evidence>
<dbReference type="PROSITE" id="PS50977">
    <property type="entry name" value="HTH_TETR_2"/>
    <property type="match status" value="1"/>
</dbReference>
<dbReference type="EMBL" id="BAABIC010000001">
    <property type="protein sequence ID" value="GAA4674202.1"/>
    <property type="molecule type" value="Genomic_DNA"/>
</dbReference>
<reference evidence="7" key="1">
    <citation type="journal article" date="2019" name="Int. J. Syst. Evol. Microbiol.">
        <title>The Global Catalogue of Microorganisms (GCM) 10K type strain sequencing project: providing services to taxonomists for standard genome sequencing and annotation.</title>
        <authorList>
            <consortium name="The Broad Institute Genomics Platform"/>
            <consortium name="The Broad Institute Genome Sequencing Center for Infectious Disease"/>
            <person name="Wu L."/>
            <person name="Ma J."/>
        </authorList>
    </citation>
    <scope>NUCLEOTIDE SEQUENCE [LARGE SCALE GENOMIC DNA]</scope>
    <source>
        <strain evidence="7">JCM 18055</strain>
    </source>
</reference>
<evidence type="ECO:0000256" key="2">
    <source>
        <dbReference type="ARBA" id="ARBA00023125"/>
    </source>
</evidence>
<dbReference type="InterPro" id="IPR041490">
    <property type="entry name" value="KstR2_TetR_C"/>
</dbReference>
<organism evidence="6 7">
    <name type="scientific">Pseudonocardia yuanmonensis</name>
    <dbReference type="NCBI Taxonomy" id="1095914"/>
    <lineage>
        <taxon>Bacteria</taxon>
        <taxon>Bacillati</taxon>
        <taxon>Actinomycetota</taxon>
        <taxon>Actinomycetes</taxon>
        <taxon>Pseudonocardiales</taxon>
        <taxon>Pseudonocardiaceae</taxon>
        <taxon>Pseudonocardia</taxon>
    </lineage>
</organism>
<feature type="DNA-binding region" description="H-T-H motif" evidence="4">
    <location>
        <begin position="60"/>
        <end position="79"/>
    </location>
</feature>
<keyword evidence="2 4" id="KW-0238">DNA-binding</keyword>
<gene>
    <name evidence="6" type="ORF">GCM10023215_02190</name>
</gene>
<dbReference type="PRINTS" id="PR00455">
    <property type="entry name" value="HTHTETR"/>
</dbReference>
<evidence type="ECO:0000256" key="3">
    <source>
        <dbReference type="ARBA" id="ARBA00023163"/>
    </source>
</evidence>
<evidence type="ECO:0000256" key="4">
    <source>
        <dbReference type="PROSITE-ProRule" id="PRU00335"/>
    </source>
</evidence>
<evidence type="ECO:0000256" key="1">
    <source>
        <dbReference type="ARBA" id="ARBA00023015"/>
    </source>
</evidence>
<protein>
    <recommendedName>
        <fullName evidence="5">HTH tetR-type domain-containing protein</fullName>
    </recommendedName>
</protein>
<keyword evidence="7" id="KW-1185">Reference proteome</keyword>
<feature type="domain" description="HTH tetR-type" evidence="5">
    <location>
        <begin position="37"/>
        <end position="97"/>
    </location>
</feature>
<proteinExistence type="predicted"/>
<dbReference type="Gene3D" id="1.10.357.10">
    <property type="entry name" value="Tetracycline Repressor, domain 2"/>
    <property type="match status" value="1"/>
</dbReference>
<keyword evidence="3" id="KW-0804">Transcription</keyword>
<comment type="caution">
    <text evidence="6">The sequence shown here is derived from an EMBL/GenBank/DDBJ whole genome shotgun (WGS) entry which is preliminary data.</text>
</comment>
<evidence type="ECO:0000259" key="5">
    <source>
        <dbReference type="PROSITE" id="PS50977"/>
    </source>
</evidence>
<dbReference type="InterPro" id="IPR036271">
    <property type="entry name" value="Tet_transcr_reg_TetR-rel_C_sf"/>
</dbReference>
<sequence length="229" mass="24597">MIRQNHPPVPAVKRAGCTNLGDMNDRSPALLVADTGRGNEAAILNAALAAFGAQGFNGASMREVAKGAGTSLSNLYNYFPSKSHLLAEVLRRANAELEARVRRAVADAGDDAASRMREAVRAYVGFVVDQQLAMLVSTAEVRYLQGEDRSRLVADRDRTQAIFADIVEQGVAGGEFRTPHAADAARAVLSMVNAVATWYRPDGRLSRGQLAEQHARYALALLEAPLPRA</sequence>
<dbReference type="InterPro" id="IPR009057">
    <property type="entry name" value="Homeodomain-like_sf"/>
</dbReference>
<evidence type="ECO:0000313" key="7">
    <source>
        <dbReference type="Proteomes" id="UP001500325"/>
    </source>
</evidence>
<dbReference type="Gene3D" id="1.10.10.60">
    <property type="entry name" value="Homeodomain-like"/>
    <property type="match status" value="1"/>
</dbReference>
<keyword evidence="1" id="KW-0805">Transcription regulation</keyword>
<dbReference type="InterPro" id="IPR001647">
    <property type="entry name" value="HTH_TetR"/>
</dbReference>
<dbReference type="InterPro" id="IPR050109">
    <property type="entry name" value="HTH-type_TetR-like_transc_reg"/>
</dbReference>
<dbReference type="SUPFAM" id="SSF46689">
    <property type="entry name" value="Homeodomain-like"/>
    <property type="match status" value="1"/>
</dbReference>
<name>A0ABP8VX58_9PSEU</name>
<dbReference type="Pfam" id="PF17932">
    <property type="entry name" value="TetR_C_24"/>
    <property type="match status" value="1"/>
</dbReference>
<accession>A0ABP8VX58</accession>
<dbReference type="PANTHER" id="PTHR30055:SF240">
    <property type="entry name" value="HTH-TYPE TRANSCRIPTIONAL REGULATOR ACRR"/>
    <property type="match status" value="1"/>
</dbReference>
<dbReference type="PANTHER" id="PTHR30055">
    <property type="entry name" value="HTH-TYPE TRANSCRIPTIONAL REGULATOR RUTR"/>
    <property type="match status" value="1"/>
</dbReference>
<dbReference type="SUPFAM" id="SSF48498">
    <property type="entry name" value="Tetracyclin repressor-like, C-terminal domain"/>
    <property type="match status" value="1"/>
</dbReference>
<dbReference type="Pfam" id="PF00440">
    <property type="entry name" value="TetR_N"/>
    <property type="match status" value="1"/>
</dbReference>